<sequence>MPLKIEDYRELPTEEVTHGCCTDGLNIFYSTWDSPAKIFKVNPVTLDVDTLLLSTGWNWGNDICYCNGYLWTCLFYTNDFKIARIDSNLSNWVKAIDKSGYKCQPMSLAVDSINNIVYCGTVANVIAIDVSNPDSVSYEIMAGCPTRYNHAIAFMSGGLYGWGFKSFSWDNPQNPALWRYKGGSYQNVDLEVSLTDDMCVYDGHVYGISEAWWEQSQAPQICKVDSALNVTYLPLDENKIGQNMDGLTSYKGKIYITCRSAIYPFVEVDSALSKPIYIPKTPDFDIVYPDEALVFGDYLYVQNMEAPWGGINRVYKMSYEMSYGKTVTFKSMPVGATVTVVD</sequence>
<proteinExistence type="predicted"/>
<dbReference type="SUPFAM" id="SSF63825">
    <property type="entry name" value="YWTD domain"/>
    <property type="match status" value="1"/>
</dbReference>
<dbReference type="AlphaFoldDB" id="X1FWB2"/>
<reference evidence="1" key="1">
    <citation type="journal article" date="2014" name="Front. Microbiol.">
        <title>High frequency of phylogenetically diverse reductive dehalogenase-homologous genes in deep subseafloor sedimentary metagenomes.</title>
        <authorList>
            <person name="Kawai M."/>
            <person name="Futagami T."/>
            <person name="Toyoda A."/>
            <person name="Takaki Y."/>
            <person name="Nishi S."/>
            <person name="Hori S."/>
            <person name="Arai W."/>
            <person name="Tsubouchi T."/>
            <person name="Morono Y."/>
            <person name="Uchiyama I."/>
            <person name="Ito T."/>
            <person name="Fujiyama A."/>
            <person name="Inagaki F."/>
            <person name="Takami H."/>
        </authorList>
    </citation>
    <scope>NUCLEOTIDE SEQUENCE</scope>
    <source>
        <strain evidence="1">Expedition CK06-06</strain>
    </source>
</reference>
<evidence type="ECO:0000313" key="1">
    <source>
        <dbReference type="EMBL" id="GAH25043.1"/>
    </source>
</evidence>
<dbReference type="EMBL" id="BARU01000004">
    <property type="protein sequence ID" value="GAH25043.1"/>
    <property type="molecule type" value="Genomic_DNA"/>
</dbReference>
<gene>
    <name evidence="1" type="ORF">S03H2_00061</name>
</gene>
<organism evidence="1">
    <name type="scientific">marine sediment metagenome</name>
    <dbReference type="NCBI Taxonomy" id="412755"/>
    <lineage>
        <taxon>unclassified sequences</taxon>
        <taxon>metagenomes</taxon>
        <taxon>ecological metagenomes</taxon>
    </lineage>
</organism>
<accession>X1FWB2</accession>
<comment type="caution">
    <text evidence="1">The sequence shown here is derived from an EMBL/GenBank/DDBJ whole genome shotgun (WGS) entry which is preliminary data.</text>
</comment>
<name>X1FWB2_9ZZZZ</name>
<protein>
    <submittedName>
        <fullName evidence="1">Uncharacterized protein</fullName>
    </submittedName>
</protein>